<reference evidence="1 2" key="1">
    <citation type="submission" date="2023-10" db="EMBL/GenBank/DDBJ databases">
        <title>A novel Glycoside Hydrolase 43-Like Enzyme from Clostrdium boliviensis is an Endo-xylanase, and a Candidate for Xylooligosaccharides Production from Different Xylan Substrates.</title>
        <authorList>
            <person name="Alvarez M.T."/>
            <person name="Rocabado-Villegas L.R."/>
            <person name="Salas-Veizaga D.M."/>
            <person name="Linares-Pasten J.A."/>
            <person name="Gudmundsdottir E.E."/>
            <person name="Hreggvidsson G.O."/>
            <person name="Adlercreutz P."/>
            <person name="Nordberg Karlsson E."/>
        </authorList>
    </citation>
    <scope>NUCLEOTIDE SEQUENCE [LARGE SCALE GENOMIC DNA]</scope>
    <source>
        <strain evidence="1 2">E-1</strain>
    </source>
</reference>
<evidence type="ECO:0000313" key="1">
    <source>
        <dbReference type="EMBL" id="MDW2798269.1"/>
    </source>
</evidence>
<sequence length="391" mass="44373">MGNEKEVKPGVKVTSEAVFIGDFKFNYQGNLIKKYKEWKDACHGDVSGYEQKVKELMAMHYSFYGQFQKESKYVKSGSVLWCSGGSKLTAFDILKDHGVKHKDGSPIGICSDCKANENIYSFEGCAMPAPAGYPERPVITVKSKQKTAMQKCIPMLNGSWNKTKSSRIRIWNESTGSYEEAISTGDFLTCFYGGIISVVEVPENNDLVKEYVTAEQLIAIGWREDVVTTAMVKELNRVLKEYDITDINSIRHFIVQASHESDDWNHKGYGDGLIEIGSKSYLEGKKYWPYIGAGYIHLTWEYNYQKFSDYLKNNKNVDDPLIMSEGPKRIASTYAWESAAYFWSVLSDANEVASHKDVNPDKLSQIVNKYDINSFSKRADIYYNKVVPNIK</sequence>
<name>A0ABU4GKY2_9CLOT</name>
<gene>
    <name evidence="1" type="ORF">RZO55_11865</name>
</gene>
<evidence type="ECO:0000313" key="2">
    <source>
        <dbReference type="Proteomes" id="UP001276854"/>
    </source>
</evidence>
<dbReference type="SUPFAM" id="SSF53955">
    <property type="entry name" value="Lysozyme-like"/>
    <property type="match status" value="1"/>
</dbReference>
<keyword evidence="2" id="KW-1185">Reference proteome</keyword>
<dbReference type="Gene3D" id="1.10.530.10">
    <property type="match status" value="1"/>
</dbReference>
<dbReference type="EMBL" id="JAWONS010000184">
    <property type="protein sequence ID" value="MDW2798269.1"/>
    <property type="molecule type" value="Genomic_DNA"/>
</dbReference>
<comment type="caution">
    <text evidence="1">The sequence shown here is derived from an EMBL/GenBank/DDBJ whole genome shotgun (WGS) entry which is preliminary data.</text>
</comment>
<dbReference type="Pfam" id="PF14107">
    <property type="entry name" value="DUF4280"/>
    <property type="match status" value="1"/>
</dbReference>
<dbReference type="RefSeq" id="WP_318064512.1">
    <property type="nucleotide sequence ID" value="NZ_JAWONS010000184.1"/>
</dbReference>
<dbReference type="InterPro" id="IPR025460">
    <property type="entry name" value="DUF4280"/>
</dbReference>
<protein>
    <submittedName>
        <fullName evidence="1">PAAR-like protein</fullName>
    </submittedName>
</protein>
<organism evidence="1 2">
    <name type="scientific">Clostridium boliviensis</name>
    <dbReference type="NCBI Taxonomy" id="318465"/>
    <lineage>
        <taxon>Bacteria</taxon>
        <taxon>Bacillati</taxon>
        <taxon>Bacillota</taxon>
        <taxon>Clostridia</taxon>
        <taxon>Eubacteriales</taxon>
        <taxon>Clostridiaceae</taxon>
        <taxon>Clostridium</taxon>
    </lineage>
</organism>
<dbReference type="Proteomes" id="UP001276854">
    <property type="component" value="Unassembled WGS sequence"/>
</dbReference>
<accession>A0ABU4GKY2</accession>
<proteinExistence type="predicted"/>
<dbReference type="InterPro" id="IPR023346">
    <property type="entry name" value="Lysozyme-like_dom_sf"/>
</dbReference>